<dbReference type="Proteomes" id="UP000005237">
    <property type="component" value="Unassembled WGS sequence"/>
</dbReference>
<dbReference type="EnsemblMetazoa" id="CJA43035.1">
    <property type="protein sequence ID" value="CJA43035.1"/>
    <property type="gene ID" value="WBGene00218883"/>
</dbReference>
<reference evidence="1" key="2">
    <citation type="submission" date="2022-06" db="UniProtKB">
        <authorList>
            <consortium name="EnsemblMetazoa"/>
        </authorList>
    </citation>
    <scope>IDENTIFICATION</scope>
    <source>
        <strain evidence="1">DF5081</strain>
    </source>
</reference>
<accession>A0A2Q4S368</accession>
<sequence>MSSSSISLDSNVLAPVEDCVSKTPEVAIGDVYRLVLEMSKSLAQVTLQNKELVQMNGELMKKVESLELSVKELKVDRFPSKKSFAQVVTAGLKSSAAQVSLIKAAEIANDAEKRNAAVVLDKVELPESASSDGQFGQEVLKACEVQDKLASVFRLQRKSGPPLLKLQMQKKEDARKIMSRFNKVKSNIQGCSTAVIRPDLSQPEREKHRAAWKEAVMKNNKAGKFEFTVRKLECVKVHYKEGEVYRPWEVRETRKSNVQ</sequence>
<evidence type="ECO:0000313" key="2">
    <source>
        <dbReference type="Proteomes" id="UP000005237"/>
    </source>
</evidence>
<protein>
    <submittedName>
        <fullName evidence="1">Uncharacterized protein</fullName>
    </submittedName>
</protein>
<dbReference type="InParanoid" id="A0A2Q4S368"/>
<dbReference type="EnsemblMetazoa" id="CJA20129.1">
    <property type="protein sequence ID" value="CJA20129.1"/>
    <property type="gene ID" value="WBGene00175700"/>
</dbReference>
<name>A0A2Q4S368_CAEJA</name>
<dbReference type="AlphaFoldDB" id="A0A2Q4S368"/>
<proteinExistence type="predicted"/>
<keyword evidence="2" id="KW-1185">Reference proteome</keyword>
<reference evidence="2" key="1">
    <citation type="submission" date="2010-08" db="EMBL/GenBank/DDBJ databases">
        <authorList>
            <consortium name="Caenorhabditis japonica Sequencing Consortium"/>
            <person name="Wilson R.K."/>
        </authorList>
    </citation>
    <scope>NUCLEOTIDE SEQUENCE [LARGE SCALE GENOMIC DNA]</scope>
    <source>
        <strain evidence="2">DF5081</strain>
    </source>
</reference>
<organism evidence="1 2">
    <name type="scientific">Caenorhabditis japonica</name>
    <dbReference type="NCBI Taxonomy" id="281687"/>
    <lineage>
        <taxon>Eukaryota</taxon>
        <taxon>Metazoa</taxon>
        <taxon>Ecdysozoa</taxon>
        <taxon>Nematoda</taxon>
        <taxon>Chromadorea</taxon>
        <taxon>Rhabditida</taxon>
        <taxon>Rhabditina</taxon>
        <taxon>Rhabditomorpha</taxon>
        <taxon>Rhabditoidea</taxon>
        <taxon>Rhabditidae</taxon>
        <taxon>Peloderinae</taxon>
        <taxon>Caenorhabditis</taxon>
    </lineage>
</organism>
<evidence type="ECO:0000313" key="1">
    <source>
        <dbReference type="EnsemblMetazoa" id="CJA20129.1"/>
    </source>
</evidence>